<dbReference type="EMBL" id="CP108133">
    <property type="protein sequence ID" value="WTP47315.1"/>
    <property type="molecule type" value="Genomic_DNA"/>
</dbReference>
<evidence type="ECO:0000313" key="2">
    <source>
        <dbReference type="Proteomes" id="UP001432166"/>
    </source>
</evidence>
<proteinExistence type="predicted"/>
<evidence type="ECO:0008006" key="3">
    <source>
        <dbReference type="Google" id="ProtNLM"/>
    </source>
</evidence>
<dbReference type="RefSeq" id="WP_328936569.1">
    <property type="nucleotide sequence ID" value="NZ_CP108133.1"/>
</dbReference>
<evidence type="ECO:0000313" key="1">
    <source>
        <dbReference type="EMBL" id="WTP47315.1"/>
    </source>
</evidence>
<gene>
    <name evidence="1" type="ORF">OG288_02665</name>
</gene>
<protein>
    <recommendedName>
        <fullName evidence="3">Secreted protein</fullName>
    </recommendedName>
</protein>
<sequence length="71" mass="7430">MTGAVFATVPAAQAAAPNVTPVADCRLLFGQDSSGQMGRFCKDGRSQSSDDRDRVEEVDGLVGLVLDILFG</sequence>
<name>A0ABZ1J703_9ACTN</name>
<dbReference type="Proteomes" id="UP001432166">
    <property type="component" value="Chromosome"/>
</dbReference>
<accession>A0ABZ1J703</accession>
<organism evidence="1 2">
    <name type="scientific">Streptomyces tauricus</name>
    <dbReference type="NCBI Taxonomy" id="68274"/>
    <lineage>
        <taxon>Bacteria</taxon>
        <taxon>Bacillati</taxon>
        <taxon>Actinomycetota</taxon>
        <taxon>Actinomycetes</taxon>
        <taxon>Kitasatosporales</taxon>
        <taxon>Streptomycetaceae</taxon>
        <taxon>Streptomyces</taxon>
        <taxon>Streptomyces aurantiacus group</taxon>
    </lineage>
</organism>
<keyword evidence="2" id="KW-1185">Reference proteome</keyword>
<reference evidence="1" key="1">
    <citation type="submission" date="2022-10" db="EMBL/GenBank/DDBJ databases">
        <title>The complete genomes of actinobacterial strains from the NBC collection.</title>
        <authorList>
            <person name="Joergensen T.S."/>
            <person name="Alvarez Arevalo M."/>
            <person name="Sterndorff E.B."/>
            <person name="Faurdal D."/>
            <person name="Vuksanovic O."/>
            <person name="Mourched A.-S."/>
            <person name="Charusanti P."/>
            <person name="Shaw S."/>
            <person name="Blin K."/>
            <person name="Weber T."/>
        </authorList>
    </citation>
    <scope>NUCLEOTIDE SEQUENCE</scope>
    <source>
        <strain evidence="1">NBC_00189</strain>
    </source>
</reference>